<dbReference type="EMBL" id="DYVK01000066">
    <property type="protein sequence ID" value="HJG15939.1"/>
    <property type="molecule type" value="Genomic_DNA"/>
</dbReference>
<keyword evidence="1" id="KW-1133">Transmembrane helix</keyword>
<protein>
    <submittedName>
        <fullName evidence="3">Uncharacterized protein</fullName>
    </submittedName>
</protein>
<evidence type="ECO:0000313" key="2">
    <source>
        <dbReference type="EMBL" id="HJG15939.1"/>
    </source>
</evidence>
<dbReference type="EMBL" id="NBEB01000064">
    <property type="protein sequence ID" value="OQQ82765.1"/>
    <property type="molecule type" value="Genomic_DNA"/>
</dbReference>
<comment type="caution">
    <text evidence="3">The sequence shown here is derived from an EMBL/GenBank/DDBJ whole genome shotgun (WGS) entry which is preliminary data.</text>
</comment>
<feature type="transmembrane region" description="Helical" evidence="1">
    <location>
        <begin position="125"/>
        <end position="151"/>
    </location>
</feature>
<feature type="transmembrane region" description="Helical" evidence="1">
    <location>
        <begin position="59"/>
        <end position="78"/>
    </location>
</feature>
<name>A0A1V9QPJ7_9LACO</name>
<dbReference type="Proteomes" id="UP000192575">
    <property type="component" value="Unassembled WGS sequence"/>
</dbReference>
<reference evidence="2" key="3">
    <citation type="submission" date="2021-09" db="EMBL/GenBank/DDBJ databases">
        <authorList>
            <person name="Gilroy R."/>
        </authorList>
    </citation>
    <scope>NUCLEOTIDE SEQUENCE</scope>
    <source>
        <strain evidence="2">CHK189-29639</strain>
    </source>
</reference>
<feature type="transmembrane region" description="Helical" evidence="1">
    <location>
        <begin position="28"/>
        <end position="47"/>
    </location>
</feature>
<gene>
    <name evidence="4" type="ORF">B6U56_07825</name>
    <name evidence="3" type="ORF">B6U60_07430</name>
    <name evidence="2" type="ORF">K8V06_07375</name>
</gene>
<evidence type="ECO:0000313" key="4">
    <source>
        <dbReference type="EMBL" id="OQQ89744.1"/>
    </source>
</evidence>
<reference evidence="5 6" key="1">
    <citation type="submission" date="2017-03" db="EMBL/GenBank/DDBJ databases">
        <title>Phylogenomics and comparative genomics of Lactobacillus salivarius, a mammalian gut commensal.</title>
        <authorList>
            <person name="Harris H.M."/>
        </authorList>
    </citation>
    <scope>NUCLEOTIDE SEQUENCE [LARGE SCALE GENOMIC DNA]</scope>
    <source>
        <strain evidence="4 5">JCM 1047</strain>
        <strain evidence="3 6">LMG 14477</strain>
    </source>
</reference>
<evidence type="ECO:0000313" key="6">
    <source>
        <dbReference type="Proteomes" id="UP000192638"/>
    </source>
</evidence>
<reference evidence="2" key="2">
    <citation type="journal article" date="2021" name="PeerJ">
        <title>Extensive microbial diversity within the chicken gut microbiome revealed by metagenomics and culture.</title>
        <authorList>
            <person name="Gilroy R."/>
            <person name="Ravi A."/>
            <person name="Getino M."/>
            <person name="Pursley I."/>
            <person name="Horton D.L."/>
            <person name="Alikhan N.F."/>
            <person name="Baker D."/>
            <person name="Gharbi K."/>
            <person name="Hall N."/>
            <person name="Watson M."/>
            <person name="Adriaenssens E.M."/>
            <person name="Foster-Nyarko E."/>
            <person name="Jarju S."/>
            <person name="Secka A."/>
            <person name="Antonio M."/>
            <person name="Oren A."/>
            <person name="Chaudhuri R.R."/>
            <person name="La Ragione R."/>
            <person name="Hildebrand F."/>
            <person name="Pallen M.J."/>
        </authorList>
    </citation>
    <scope>NUCLEOTIDE SEQUENCE</scope>
    <source>
        <strain evidence="2">CHK189-29639</strain>
    </source>
</reference>
<keyword evidence="1" id="KW-0812">Transmembrane</keyword>
<accession>A0A1V9QPJ7</accession>
<sequence>MGYLILLVVSVIVVLILGTSGTFNHLSFPLRLGIFLYLLLLMLWGINSLISDSTGSSRIIALDAVGSVLMLITVLIILNDINKLFVDISMGFLGKNFWKSVIFMSIFLVGSGIMYTINIDDMVKVFFIAVYGLVATVFLVIAIVMVFLLLIKMLFGTDTE</sequence>
<evidence type="ECO:0000256" key="1">
    <source>
        <dbReference type="SAM" id="Phobius"/>
    </source>
</evidence>
<evidence type="ECO:0000313" key="5">
    <source>
        <dbReference type="Proteomes" id="UP000192575"/>
    </source>
</evidence>
<dbReference type="Proteomes" id="UP000759256">
    <property type="component" value="Unassembled WGS sequence"/>
</dbReference>
<evidence type="ECO:0000313" key="3">
    <source>
        <dbReference type="EMBL" id="OQQ82765.1"/>
    </source>
</evidence>
<keyword evidence="1" id="KW-0472">Membrane</keyword>
<dbReference type="RefSeq" id="WP_081530808.1">
    <property type="nucleotide sequence ID" value="NZ_CANCWC010000001.1"/>
</dbReference>
<dbReference type="EMBL" id="NBEF01000025">
    <property type="protein sequence ID" value="OQQ89744.1"/>
    <property type="molecule type" value="Genomic_DNA"/>
</dbReference>
<proteinExistence type="predicted"/>
<dbReference type="Proteomes" id="UP000192638">
    <property type="component" value="Unassembled WGS sequence"/>
</dbReference>
<organism evidence="3 6">
    <name type="scientific">Ligilactobacillus salivarius</name>
    <dbReference type="NCBI Taxonomy" id="1624"/>
    <lineage>
        <taxon>Bacteria</taxon>
        <taxon>Bacillati</taxon>
        <taxon>Bacillota</taxon>
        <taxon>Bacilli</taxon>
        <taxon>Lactobacillales</taxon>
        <taxon>Lactobacillaceae</taxon>
        <taxon>Ligilactobacillus</taxon>
    </lineage>
</organism>
<feature type="transmembrane region" description="Helical" evidence="1">
    <location>
        <begin position="98"/>
        <end position="118"/>
    </location>
</feature>
<dbReference type="AlphaFoldDB" id="A0A1V9QPJ7"/>